<protein>
    <submittedName>
        <fullName evidence="1">DUF4291 domain-containing protein</fullName>
    </submittedName>
</protein>
<dbReference type="EMBL" id="POUA01000162">
    <property type="protein sequence ID" value="PZG42000.1"/>
    <property type="molecule type" value="Genomic_DNA"/>
</dbReference>
<dbReference type="PANTHER" id="PTHR38567:SF1">
    <property type="entry name" value="DUF4291 DOMAIN-CONTAINING PROTEIN"/>
    <property type="match status" value="1"/>
</dbReference>
<proteinExistence type="predicted"/>
<comment type="caution">
    <text evidence="1">The sequence shown here is derived from an EMBL/GenBank/DDBJ whole genome shotgun (WGS) entry which is preliminary data.</text>
</comment>
<dbReference type="Proteomes" id="UP000248544">
    <property type="component" value="Unassembled WGS sequence"/>
</dbReference>
<dbReference type="InterPro" id="IPR025633">
    <property type="entry name" value="DUF4291"/>
</dbReference>
<reference evidence="1 2" key="1">
    <citation type="submission" date="2018-01" db="EMBL/GenBank/DDBJ databases">
        <title>Draft genome sequence of Sphaerisporangium sp. 7K107.</title>
        <authorList>
            <person name="Sahin N."/>
            <person name="Saygin H."/>
            <person name="Ay H."/>
        </authorList>
    </citation>
    <scope>NUCLEOTIDE SEQUENCE [LARGE SCALE GENOMIC DNA]</scope>
    <source>
        <strain evidence="1 2">7K107</strain>
    </source>
</reference>
<evidence type="ECO:0000313" key="1">
    <source>
        <dbReference type="EMBL" id="PZG42000.1"/>
    </source>
</evidence>
<accession>A0A2W2GWL1</accession>
<dbReference type="AlphaFoldDB" id="A0A2W2GWL1"/>
<organism evidence="1 2">
    <name type="scientific">Spongiactinospora gelatinilytica</name>
    <dbReference type="NCBI Taxonomy" id="2666298"/>
    <lineage>
        <taxon>Bacteria</taxon>
        <taxon>Bacillati</taxon>
        <taxon>Actinomycetota</taxon>
        <taxon>Actinomycetes</taxon>
        <taxon>Streptosporangiales</taxon>
        <taxon>Streptosporangiaceae</taxon>
        <taxon>Spongiactinospora</taxon>
    </lineage>
</organism>
<name>A0A2W2GWL1_9ACTN</name>
<gene>
    <name evidence="1" type="ORF">C1I98_20470</name>
</gene>
<sequence>MSIPYRQIRAAFTDETITVYQAYDPAIAVPAVAARRFVAPFKRERMTWIKPSFLWMMYRCGWGTKAGQTRVLGIDITREGFEWALRHSCFSHPDGDVDHAAWKERLRGSPVRIQWDPERDPRHNPLPYRSIQVGLSGEAVTRYLDEWIVGITDLTGRVHDIHQALRDGRDVTGMLPRESPYPLPVGLGRAIGATIPADSGSGPAPG</sequence>
<dbReference type="PANTHER" id="PTHR38567">
    <property type="entry name" value="DUF4291 DOMAIN-CONTAINING PROTEIN"/>
    <property type="match status" value="1"/>
</dbReference>
<keyword evidence="2" id="KW-1185">Reference proteome</keyword>
<evidence type="ECO:0000313" key="2">
    <source>
        <dbReference type="Proteomes" id="UP000248544"/>
    </source>
</evidence>
<dbReference type="Pfam" id="PF14124">
    <property type="entry name" value="DUF4291"/>
    <property type="match status" value="1"/>
</dbReference>